<sequence>MTHSKFFTLLTAVVCSVWVNNTLALGHSRLHEAPLTAEGDTLKGKITPTQLSPEEEALLVEHIPNVPSDLIADRLSCIETDIPLEFNNYVRNFIDYFTIRNRKYSRTMLTRENVYFPMYDKYLKKHNMPMELKYLSIVESGLNPKALSPVGAAGLWQFMKPTASDFGLKYNEYVDERLDPEKSTEAALKFLRRLHNKYGDWELAMAAYNCGPGNVNKAIRKAGGGKKTFWEIFPYLPKETRGYIPTMTAVIYTMHHAGDHNIFSDSILYQPQVAYLEVSQDLDIKRLAAELHVTPAELMALNPEIKGTTIPQHLRNYKLRIPAERASLLASAEDKNCIMLAAAPVREPIKRKEDPAEAPILLASAKTEKHVEKPADKKSEKAVEKTVEKEVETAVAVTPAFDKETSYTVQRGDNLTQIALRHQVTVAQLKEWNDLDGSSIRPEQKLVIIQQATEEAEQPVLLASTEEAKPTAKAATKQVKESVQIKQVIHHVQPGDTLWNISRQYEGISIEQIRKLNKLKSDHLKPGQKLILS</sequence>
<dbReference type="EMBL" id="JBHUOX010000028">
    <property type="protein sequence ID" value="MFD3003382.1"/>
    <property type="molecule type" value="Genomic_DNA"/>
</dbReference>
<dbReference type="InterPro" id="IPR023346">
    <property type="entry name" value="Lysozyme-like_dom_sf"/>
</dbReference>
<dbReference type="Pfam" id="PF01464">
    <property type="entry name" value="SLT"/>
    <property type="match status" value="1"/>
</dbReference>
<dbReference type="SUPFAM" id="SSF53955">
    <property type="entry name" value="Lysozyme-like"/>
    <property type="match status" value="1"/>
</dbReference>
<keyword evidence="4" id="KW-1185">Reference proteome</keyword>
<proteinExistence type="inferred from homology"/>
<dbReference type="SMART" id="SM00257">
    <property type="entry name" value="LysM"/>
    <property type="match status" value="2"/>
</dbReference>
<dbReference type="InterPro" id="IPR000189">
    <property type="entry name" value="Transglyc_AS"/>
</dbReference>
<dbReference type="SUPFAM" id="SSF54106">
    <property type="entry name" value="LysM domain"/>
    <property type="match status" value="2"/>
</dbReference>
<dbReference type="PROSITE" id="PS51782">
    <property type="entry name" value="LYSM"/>
    <property type="match status" value="2"/>
</dbReference>
<dbReference type="Gene3D" id="1.10.530.10">
    <property type="match status" value="1"/>
</dbReference>
<dbReference type="CDD" id="cd00118">
    <property type="entry name" value="LysM"/>
    <property type="match status" value="2"/>
</dbReference>
<dbReference type="RefSeq" id="WP_377490660.1">
    <property type="nucleotide sequence ID" value="NZ_JBHUOX010000028.1"/>
</dbReference>
<dbReference type="PANTHER" id="PTHR33734:SF22">
    <property type="entry name" value="MEMBRANE-BOUND LYTIC MUREIN TRANSGLYCOSYLASE D"/>
    <property type="match status" value="1"/>
</dbReference>
<accession>A0ABW6C2P5</accession>
<evidence type="ECO:0000313" key="4">
    <source>
        <dbReference type="Proteomes" id="UP001597641"/>
    </source>
</evidence>
<feature type="domain" description="LysM" evidence="2">
    <location>
        <begin position="488"/>
        <end position="532"/>
    </location>
</feature>
<reference evidence="4" key="1">
    <citation type="journal article" date="2019" name="Int. J. Syst. Evol. Microbiol.">
        <title>The Global Catalogue of Microorganisms (GCM) 10K type strain sequencing project: providing services to taxonomists for standard genome sequencing and annotation.</title>
        <authorList>
            <consortium name="The Broad Institute Genomics Platform"/>
            <consortium name="The Broad Institute Genome Sequencing Center for Infectious Disease"/>
            <person name="Wu L."/>
            <person name="Ma J."/>
        </authorList>
    </citation>
    <scope>NUCLEOTIDE SEQUENCE [LARGE SCALE GENOMIC DNA]</scope>
    <source>
        <strain evidence="4">KCTC 23984</strain>
    </source>
</reference>
<evidence type="ECO:0000259" key="2">
    <source>
        <dbReference type="PROSITE" id="PS51782"/>
    </source>
</evidence>
<evidence type="ECO:0000313" key="3">
    <source>
        <dbReference type="EMBL" id="MFD3003382.1"/>
    </source>
</evidence>
<dbReference type="CDD" id="cd16894">
    <property type="entry name" value="MltD-like"/>
    <property type="match status" value="1"/>
</dbReference>
<gene>
    <name evidence="3" type="ORF">ACFS7Z_23680</name>
</gene>
<dbReference type="InterPro" id="IPR036779">
    <property type="entry name" value="LysM_dom_sf"/>
</dbReference>
<dbReference type="Gene3D" id="3.10.350.10">
    <property type="entry name" value="LysM domain"/>
    <property type="match status" value="2"/>
</dbReference>
<dbReference type="PROSITE" id="PS00922">
    <property type="entry name" value="TRANSGLYCOSYLASE"/>
    <property type="match status" value="1"/>
</dbReference>
<comment type="similarity">
    <text evidence="1">Belongs to the transglycosylase Slt family.</text>
</comment>
<dbReference type="InterPro" id="IPR018392">
    <property type="entry name" value="LysM"/>
</dbReference>
<evidence type="ECO:0000256" key="1">
    <source>
        <dbReference type="ARBA" id="ARBA00007734"/>
    </source>
</evidence>
<dbReference type="Proteomes" id="UP001597641">
    <property type="component" value="Unassembled WGS sequence"/>
</dbReference>
<protein>
    <submittedName>
        <fullName evidence="3">LysM peptidoglycan-binding domain-containing protein</fullName>
    </submittedName>
</protein>
<dbReference type="Pfam" id="PF01476">
    <property type="entry name" value="LysM"/>
    <property type="match status" value="2"/>
</dbReference>
<comment type="caution">
    <text evidence="3">The sequence shown here is derived from an EMBL/GenBank/DDBJ whole genome shotgun (WGS) entry which is preliminary data.</text>
</comment>
<feature type="domain" description="LysM" evidence="2">
    <location>
        <begin position="405"/>
        <end position="448"/>
    </location>
</feature>
<dbReference type="InterPro" id="IPR008258">
    <property type="entry name" value="Transglycosylase_SLT_dom_1"/>
</dbReference>
<dbReference type="PANTHER" id="PTHR33734">
    <property type="entry name" value="LYSM DOMAIN-CONTAINING GPI-ANCHORED PROTEIN 2"/>
    <property type="match status" value="1"/>
</dbReference>
<organism evidence="3 4">
    <name type="scientific">Pontibacter toksunensis</name>
    <dbReference type="NCBI Taxonomy" id="1332631"/>
    <lineage>
        <taxon>Bacteria</taxon>
        <taxon>Pseudomonadati</taxon>
        <taxon>Bacteroidota</taxon>
        <taxon>Cytophagia</taxon>
        <taxon>Cytophagales</taxon>
        <taxon>Hymenobacteraceae</taxon>
        <taxon>Pontibacter</taxon>
    </lineage>
</organism>
<name>A0ABW6C2P5_9BACT</name>